<evidence type="ECO:0000256" key="8">
    <source>
        <dbReference type="SAM" id="MobiDB-lite"/>
    </source>
</evidence>
<evidence type="ECO:0000256" key="2">
    <source>
        <dbReference type="ARBA" id="ARBA00022448"/>
    </source>
</evidence>
<evidence type="ECO:0000256" key="6">
    <source>
        <dbReference type="ARBA" id="ARBA00022989"/>
    </source>
</evidence>
<keyword evidence="4" id="KW-0547">Nucleotide-binding</keyword>
<evidence type="ECO:0000256" key="4">
    <source>
        <dbReference type="ARBA" id="ARBA00022741"/>
    </source>
</evidence>
<keyword evidence="6 9" id="KW-1133">Transmembrane helix</keyword>
<dbReference type="InterPro" id="IPR013525">
    <property type="entry name" value="ABC2_TM"/>
</dbReference>
<accession>A0ABD1YPG2</accession>
<dbReference type="InterPro" id="IPR027417">
    <property type="entry name" value="P-loop_NTPase"/>
</dbReference>
<keyword evidence="12" id="KW-1185">Reference proteome</keyword>
<keyword evidence="3 9" id="KW-0812">Transmembrane</keyword>
<dbReference type="GO" id="GO:0016020">
    <property type="term" value="C:membrane"/>
    <property type="evidence" value="ECO:0007669"/>
    <property type="project" value="UniProtKB-SubCell"/>
</dbReference>
<dbReference type="AlphaFoldDB" id="A0ABD1YPG2"/>
<feature type="transmembrane region" description="Helical" evidence="9">
    <location>
        <begin position="822"/>
        <end position="843"/>
    </location>
</feature>
<proteinExistence type="predicted"/>
<sequence length="852" mass="93055">MERHDPASTDCLMSSWVNSSAAMQQKREGDGELNQQGLKSQVCKNPILHMDEPNESMGKSTESDAAQALFHPSTAETIENQEPNDRTPSTTIILIQTSPQTSDGSITGAEVSVRCIEGDFTPDVDNLPTTVPETLDHEDGRILLSPRSFSSFTMTPTATAVVTLPSTVGEVLKRVRSLSSSAPGTPKSLSMDITTVTTPEKVEIFADIPDSSSEIRKQPLITLEFHNLTYEVNAKQKKKTQKIKKLISGLRCMGQIYSPSGAENPAQLPPEMTTSSRPLLDQISGEARDGEILAVMGPSGSGKSTLIDALAQRIVPESLAGTITLNGEQVSNSLLRSISAYVMQDDLLFPMLTVEETLMFAAEVRLPSSSHSTERKRDRVGQLLLQLGLQSVANTIIGDEGHRGVSGGNGAESLLGLTSYTTLCCFSLMSPPFGRPVPEHENSTEHALDLIQELHSSPTGIKPLVEFSKAWKDGNGEAECGLKPLIGGVDVRGAITASITRGKLVATRGYNAQEGGCDVMADLAKLDSTSSMVVKFANPLWREVPVLTWRSLINISRTPELFLMRLGTVMVTGFLLATVFWGLDHTPKGVQERLGFFAFAMSTTYYTCADALPVFLQERYLFMRETTHNAYRKSSYVVAHALIYIPFLAVLSLAFAVTIWWAVGLAGGSAGFGFFFLITWASFWAGNSFVTFLSAVMPNVMLGYTIVVALLAYFLLLSGFFISRDRIPRYWIWFHYLSIIKYPYEAVLINEFDRPGSCYETGSEILSGTPLAAVNDPALIDGMLGFIRGALTNTSYANLNSQTCVLTGHDILVSREISLSKWANLGITVSFGVIFRTLFYIVLRLSGKNRRK</sequence>
<dbReference type="PANTHER" id="PTHR48041">
    <property type="entry name" value="ABC TRANSPORTER G FAMILY MEMBER 28"/>
    <property type="match status" value="1"/>
</dbReference>
<dbReference type="InterPro" id="IPR050352">
    <property type="entry name" value="ABCG_transporters"/>
</dbReference>
<dbReference type="Pfam" id="PF01061">
    <property type="entry name" value="ABC2_membrane"/>
    <property type="match status" value="1"/>
</dbReference>
<feature type="transmembrane region" description="Helical" evidence="9">
    <location>
        <begin position="637"/>
        <end position="663"/>
    </location>
</feature>
<keyword evidence="2" id="KW-0813">Transport</keyword>
<keyword evidence="5" id="KW-0067">ATP-binding</keyword>
<dbReference type="SMART" id="SM00382">
    <property type="entry name" value="AAA"/>
    <property type="match status" value="1"/>
</dbReference>
<dbReference type="PANTHER" id="PTHR48041:SF11">
    <property type="entry name" value="ABC TRANSPORTER G FAMILY MEMBER 16"/>
    <property type="match status" value="1"/>
</dbReference>
<dbReference type="Proteomes" id="UP001605036">
    <property type="component" value="Unassembled WGS sequence"/>
</dbReference>
<dbReference type="EMBL" id="JBHFFA010000003">
    <property type="protein sequence ID" value="KAL2632481.1"/>
    <property type="molecule type" value="Genomic_DNA"/>
</dbReference>
<evidence type="ECO:0000313" key="11">
    <source>
        <dbReference type="EMBL" id="KAL2632481.1"/>
    </source>
</evidence>
<feature type="transmembrane region" description="Helical" evidence="9">
    <location>
        <begin position="702"/>
        <end position="722"/>
    </location>
</feature>
<gene>
    <name evidence="11" type="ORF">R1flu_003960</name>
</gene>
<comment type="subcellular location">
    <subcellularLocation>
        <location evidence="1">Membrane</location>
        <topology evidence="1">Multi-pass membrane protein</topology>
    </subcellularLocation>
</comment>
<dbReference type="InterPro" id="IPR003439">
    <property type="entry name" value="ABC_transporter-like_ATP-bd"/>
</dbReference>
<feature type="transmembrane region" description="Helical" evidence="9">
    <location>
        <begin position="562"/>
        <end position="583"/>
    </location>
</feature>
<organism evidence="11 12">
    <name type="scientific">Riccia fluitans</name>
    <dbReference type="NCBI Taxonomy" id="41844"/>
    <lineage>
        <taxon>Eukaryota</taxon>
        <taxon>Viridiplantae</taxon>
        <taxon>Streptophyta</taxon>
        <taxon>Embryophyta</taxon>
        <taxon>Marchantiophyta</taxon>
        <taxon>Marchantiopsida</taxon>
        <taxon>Marchantiidae</taxon>
        <taxon>Marchantiales</taxon>
        <taxon>Ricciaceae</taxon>
        <taxon>Riccia</taxon>
    </lineage>
</organism>
<evidence type="ECO:0000256" key="5">
    <source>
        <dbReference type="ARBA" id="ARBA00022840"/>
    </source>
</evidence>
<evidence type="ECO:0000313" key="12">
    <source>
        <dbReference type="Proteomes" id="UP001605036"/>
    </source>
</evidence>
<dbReference type="Gene3D" id="3.40.50.300">
    <property type="entry name" value="P-loop containing nucleotide triphosphate hydrolases"/>
    <property type="match status" value="1"/>
</dbReference>
<dbReference type="GO" id="GO:0005524">
    <property type="term" value="F:ATP binding"/>
    <property type="evidence" value="ECO:0007669"/>
    <property type="project" value="UniProtKB-KW"/>
</dbReference>
<dbReference type="Pfam" id="PF00005">
    <property type="entry name" value="ABC_tran"/>
    <property type="match status" value="1"/>
</dbReference>
<comment type="caution">
    <text evidence="11">The sequence shown here is derived from an EMBL/GenBank/DDBJ whole genome shotgun (WGS) entry which is preliminary data.</text>
</comment>
<dbReference type="PROSITE" id="PS50893">
    <property type="entry name" value="ABC_TRANSPORTER_2"/>
    <property type="match status" value="1"/>
</dbReference>
<name>A0ABD1YPG2_9MARC</name>
<feature type="domain" description="ABC transporter" evidence="10">
    <location>
        <begin position="250"/>
        <end position="505"/>
    </location>
</feature>
<keyword evidence="7 9" id="KW-0472">Membrane</keyword>
<feature type="transmembrane region" description="Helical" evidence="9">
    <location>
        <begin position="669"/>
        <end position="690"/>
    </location>
</feature>
<dbReference type="SUPFAM" id="SSF52540">
    <property type="entry name" value="P-loop containing nucleoside triphosphate hydrolases"/>
    <property type="match status" value="1"/>
</dbReference>
<feature type="region of interest" description="Disordered" evidence="8">
    <location>
        <begin position="19"/>
        <end position="38"/>
    </location>
</feature>
<dbReference type="InterPro" id="IPR003593">
    <property type="entry name" value="AAA+_ATPase"/>
</dbReference>
<evidence type="ECO:0000256" key="7">
    <source>
        <dbReference type="ARBA" id="ARBA00023136"/>
    </source>
</evidence>
<protein>
    <recommendedName>
        <fullName evidence="10">ABC transporter domain-containing protein</fullName>
    </recommendedName>
</protein>
<evidence type="ECO:0000256" key="1">
    <source>
        <dbReference type="ARBA" id="ARBA00004141"/>
    </source>
</evidence>
<evidence type="ECO:0000256" key="9">
    <source>
        <dbReference type="SAM" id="Phobius"/>
    </source>
</evidence>
<reference evidence="11 12" key="1">
    <citation type="submission" date="2024-09" db="EMBL/GenBank/DDBJ databases">
        <title>Chromosome-scale assembly of Riccia fluitans.</title>
        <authorList>
            <person name="Paukszto L."/>
            <person name="Sawicki J."/>
            <person name="Karawczyk K."/>
            <person name="Piernik-Szablinska J."/>
            <person name="Szczecinska M."/>
            <person name="Mazdziarz M."/>
        </authorList>
    </citation>
    <scope>NUCLEOTIDE SEQUENCE [LARGE SCALE GENOMIC DNA]</scope>
    <source>
        <strain evidence="11">Rf_01</strain>
        <tissue evidence="11">Aerial parts of the thallus</tissue>
    </source>
</reference>
<feature type="transmembrane region" description="Helical" evidence="9">
    <location>
        <begin position="595"/>
        <end position="616"/>
    </location>
</feature>
<evidence type="ECO:0000256" key="3">
    <source>
        <dbReference type="ARBA" id="ARBA00022692"/>
    </source>
</evidence>
<evidence type="ECO:0000259" key="10">
    <source>
        <dbReference type="PROSITE" id="PS50893"/>
    </source>
</evidence>